<evidence type="ECO:0000256" key="1">
    <source>
        <dbReference type="ARBA" id="ARBA00004508"/>
    </source>
</evidence>
<dbReference type="GO" id="GO:0031969">
    <property type="term" value="C:chloroplast membrane"/>
    <property type="evidence" value="ECO:0007669"/>
    <property type="project" value="UniProtKB-SubCell"/>
</dbReference>
<feature type="non-terminal residue" evidence="8">
    <location>
        <position position="1"/>
    </location>
</feature>
<keyword evidence="5 7" id="KW-1133">Transmembrane helix</keyword>
<dbReference type="Proteomes" id="UP001374535">
    <property type="component" value="Chromosome 9"/>
</dbReference>
<accession>A0AAQ3RN82</accession>
<keyword evidence="6 7" id="KW-0472">Membrane</keyword>
<dbReference type="Pfam" id="PF01040">
    <property type="entry name" value="UbiA"/>
    <property type="match status" value="1"/>
</dbReference>
<feature type="transmembrane region" description="Helical" evidence="7">
    <location>
        <begin position="140"/>
        <end position="162"/>
    </location>
</feature>
<feature type="transmembrane region" description="Helical" evidence="7">
    <location>
        <begin position="310"/>
        <end position="332"/>
    </location>
</feature>
<evidence type="ECO:0000256" key="7">
    <source>
        <dbReference type="SAM" id="Phobius"/>
    </source>
</evidence>
<dbReference type="EMBL" id="CP144692">
    <property type="protein sequence ID" value="WVY99237.1"/>
    <property type="molecule type" value="Genomic_DNA"/>
</dbReference>
<evidence type="ECO:0000256" key="2">
    <source>
        <dbReference type="ARBA" id="ARBA00005985"/>
    </source>
</evidence>
<keyword evidence="3" id="KW-0808">Transferase</keyword>
<feature type="transmembrane region" description="Helical" evidence="7">
    <location>
        <begin position="278"/>
        <end position="298"/>
    </location>
</feature>
<evidence type="ECO:0000313" key="8">
    <source>
        <dbReference type="EMBL" id="WVY99237.1"/>
    </source>
</evidence>
<proteinExistence type="inferred from homology"/>
<keyword evidence="9" id="KW-1185">Reference proteome</keyword>
<evidence type="ECO:0000313" key="9">
    <source>
        <dbReference type="Proteomes" id="UP001374535"/>
    </source>
</evidence>
<evidence type="ECO:0000256" key="5">
    <source>
        <dbReference type="ARBA" id="ARBA00022989"/>
    </source>
</evidence>
<gene>
    <name evidence="8" type="ORF">V8G54_031388</name>
</gene>
<dbReference type="InterPro" id="IPR000537">
    <property type="entry name" value="UbiA_prenyltransferase"/>
</dbReference>
<evidence type="ECO:0000256" key="4">
    <source>
        <dbReference type="ARBA" id="ARBA00022692"/>
    </source>
</evidence>
<comment type="similarity">
    <text evidence="2">Belongs to the UbiA prenyltransferase family.</text>
</comment>
<reference evidence="8 9" key="1">
    <citation type="journal article" date="2023" name="Life. Sci Alliance">
        <title>Evolutionary insights into 3D genome organization and epigenetic landscape of Vigna mungo.</title>
        <authorList>
            <person name="Junaid A."/>
            <person name="Singh B."/>
            <person name="Bhatia S."/>
        </authorList>
    </citation>
    <scope>NUCLEOTIDE SEQUENCE [LARGE SCALE GENOMIC DNA]</scope>
    <source>
        <strain evidence="8">Urdbean</strain>
    </source>
</reference>
<dbReference type="PANTHER" id="PTHR43009:SF6">
    <property type="entry name" value="HOMOGENTISATE PHYTYLTRANSFERASE 1, CHLOROPLASTIC"/>
    <property type="match status" value="1"/>
</dbReference>
<name>A0AAQ3RN82_VIGMU</name>
<organism evidence="8 9">
    <name type="scientific">Vigna mungo</name>
    <name type="common">Black gram</name>
    <name type="synonym">Phaseolus mungo</name>
    <dbReference type="NCBI Taxonomy" id="3915"/>
    <lineage>
        <taxon>Eukaryota</taxon>
        <taxon>Viridiplantae</taxon>
        <taxon>Streptophyta</taxon>
        <taxon>Embryophyta</taxon>
        <taxon>Tracheophyta</taxon>
        <taxon>Spermatophyta</taxon>
        <taxon>Magnoliopsida</taxon>
        <taxon>eudicotyledons</taxon>
        <taxon>Gunneridae</taxon>
        <taxon>Pentapetalae</taxon>
        <taxon>rosids</taxon>
        <taxon>fabids</taxon>
        <taxon>Fabales</taxon>
        <taxon>Fabaceae</taxon>
        <taxon>Papilionoideae</taxon>
        <taxon>50 kb inversion clade</taxon>
        <taxon>NPAAA clade</taxon>
        <taxon>indigoferoid/millettioid clade</taxon>
        <taxon>Phaseoleae</taxon>
        <taxon>Vigna</taxon>
    </lineage>
</organism>
<comment type="subcellular location">
    <subcellularLocation>
        <location evidence="1">Plastid</location>
        <location evidence="1">Chloroplast membrane</location>
        <topology evidence="1">Multi-pass membrane protein</topology>
    </subcellularLocation>
</comment>
<dbReference type="PANTHER" id="PTHR43009">
    <property type="entry name" value="HOMOGENTISATE SOLANESYLTRANSFERASE, CHLOROPLASTIC"/>
    <property type="match status" value="1"/>
</dbReference>
<protein>
    <submittedName>
        <fullName evidence="8">Uncharacterized protein</fullName>
    </submittedName>
</protein>
<feature type="transmembrane region" description="Helical" evidence="7">
    <location>
        <begin position="358"/>
        <end position="378"/>
    </location>
</feature>
<evidence type="ECO:0000256" key="3">
    <source>
        <dbReference type="ARBA" id="ARBA00022679"/>
    </source>
</evidence>
<feature type="transmembrane region" description="Helical" evidence="7">
    <location>
        <begin position="108"/>
        <end position="134"/>
    </location>
</feature>
<keyword evidence="4 7" id="KW-0812">Transmembrane</keyword>
<dbReference type="GO" id="GO:0016765">
    <property type="term" value="F:transferase activity, transferring alkyl or aryl (other than methyl) groups"/>
    <property type="evidence" value="ECO:0007669"/>
    <property type="project" value="InterPro"/>
</dbReference>
<sequence>MDSVHAISSANNACSFTTDGNLWRCERSTKNICYTSCCDSKAFPYKRKSQIEYNPLMFKQSRLNNHYKWIRNEECNKKYVGKAISRPYSEPEDSNTKNILVSIKEFMVAFYLFCYPYTVIGRTLSTVSASLFVVERLSDISPLFFIGLLQALVPHLFMDIYVNGVNQLFDLEIDKFLASFVADKQTLSSIGIWANILYNWCHYCCIKFDSEFWACLDYRFLAIDLECCVVLSSLDGLFDQCEFSSIADKLIFVLKMLRHKHMYRLWKVPLLRWKGHPLLAAMVIFATWAVIFPITFFAHMQTFVLKRAIIFPRSMSFAVVFLGFYSLGIALFKDIPDIDGDQTFGIQSFSARLGQKRVFWICVSLFEMAFGVAVVAGLTSSSPLVKIVTSLGHAVLGSILWYQAKSVDLSSKASIGSFYMLIWK</sequence>
<evidence type="ECO:0000256" key="6">
    <source>
        <dbReference type="ARBA" id="ARBA00023136"/>
    </source>
</evidence>
<dbReference type="AlphaFoldDB" id="A0AAQ3RN82"/>
<dbReference type="Gene3D" id="1.20.120.1780">
    <property type="entry name" value="UbiA prenyltransferase"/>
    <property type="match status" value="1"/>
</dbReference>